<protein>
    <submittedName>
        <fullName evidence="4">Flavodoxin family protein</fullName>
    </submittedName>
</protein>
<evidence type="ECO:0000256" key="2">
    <source>
        <dbReference type="ARBA" id="ARBA00022643"/>
    </source>
</evidence>
<keyword evidence="1" id="KW-0285">Flavoprotein</keyword>
<accession>A0A859FKL9</accession>
<organism evidence="4 5">
    <name type="scientific">Paenalkalicoccus suaedae</name>
    <dbReference type="NCBI Taxonomy" id="2592382"/>
    <lineage>
        <taxon>Bacteria</taxon>
        <taxon>Bacillati</taxon>
        <taxon>Bacillota</taxon>
        <taxon>Bacilli</taxon>
        <taxon>Bacillales</taxon>
        <taxon>Bacillaceae</taxon>
        <taxon>Paenalkalicoccus</taxon>
    </lineage>
</organism>
<dbReference type="InterPro" id="IPR003680">
    <property type="entry name" value="Flavodoxin_fold"/>
</dbReference>
<dbReference type="PANTHER" id="PTHR43278:SF4">
    <property type="entry name" value="NAD(P)H-DEPENDENT FMN-CONTAINING OXIDOREDUCTASE YWQN-RELATED"/>
    <property type="match status" value="1"/>
</dbReference>
<dbReference type="KEGG" id="psua:FLK61_38930"/>
<dbReference type="Proteomes" id="UP000318138">
    <property type="component" value="Chromosome"/>
</dbReference>
<proteinExistence type="predicted"/>
<evidence type="ECO:0000256" key="1">
    <source>
        <dbReference type="ARBA" id="ARBA00022630"/>
    </source>
</evidence>
<dbReference type="InterPro" id="IPR029039">
    <property type="entry name" value="Flavoprotein-like_sf"/>
</dbReference>
<evidence type="ECO:0000259" key="3">
    <source>
        <dbReference type="Pfam" id="PF02525"/>
    </source>
</evidence>
<evidence type="ECO:0000313" key="5">
    <source>
        <dbReference type="Proteomes" id="UP000318138"/>
    </source>
</evidence>
<gene>
    <name evidence="4" type="ORF">FLK61_38930</name>
</gene>
<dbReference type="InterPro" id="IPR051796">
    <property type="entry name" value="ISF_SsuE-like"/>
</dbReference>
<dbReference type="RefSeq" id="WP_176011290.1">
    <property type="nucleotide sequence ID" value="NZ_CP041372.2"/>
</dbReference>
<name>A0A859FKL9_9BACI</name>
<reference evidence="5" key="1">
    <citation type="submission" date="2019-07" db="EMBL/GenBank/DDBJ databases">
        <title>Bacillus alkalisoli sp. nov. isolated from saline soil.</title>
        <authorList>
            <person name="Sun J.-Q."/>
            <person name="Xu L."/>
        </authorList>
    </citation>
    <scope>NUCLEOTIDE SEQUENCE [LARGE SCALE GENOMIC DNA]</scope>
    <source>
        <strain evidence="5">M4U3P1</strain>
    </source>
</reference>
<evidence type="ECO:0000313" key="4">
    <source>
        <dbReference type="EMBL" id="QKS73333.1"/>
    </source>
</evidence>
<dbReference type="SUPFAM" id="SSF52218">
    <property type="entry name" value="Flavoproteins"/>
    <property type="match status" value="1"/>
</dbReference>
<dbReference type="Gene3D" id="3.40.50.360">
    <property type="match status" value="1"/>
</dbReference>
<keyword evidence="5" id="KW-1185">Reference proteome</keyword>
<dbReference type="PANTHER" id="PTHR43278">
    <property type="entry name" value="NAD(P)H-DEPENDENT FMN-CONTAINING OXIDOREDUCTASE YWQN-RELATED"/>
    <property type="match status" value="1"/>
</dbReference>
<dbReference type="EMBL" id="CP041372">
    <property type="protein sequence ID" value="QKS73333.1"/>
    <property type="molecule type" value="Genomic_DNA"/>
</dbReference>
<feature type="domain" description="Flavodoxin-like fold" evidence="3">
    <location>
        <begin position="34"/>
        <end position="158"/>
    </location>
</feature>
<sequence>MMALLGSARRGGNTEYLVDRALEGIVCKKVHLLDYEINPIVDQRHTAGGFEEVDDDYEALFKEFMEQDIILFATPLYWFGMSAQMKLFFDRWSQYMRDDRYQFAERMKQKKAYVIITGENPPPKTAALPLVQQFQYICEYTGMEFVDYIIGKANKPTEIQEDSYAVGKAELWNEELREVLRCVVI</sequence>
<dbReference type="Pfam" id="PF02525">
    <property type="entry name" value="Flavodoxin_2"/>
    <property type="match status" value="1"/>
</dbReference>
<dbReference type="AlphaFoldDB" id="A0A859FKL9"/>
<keyword evidence="2" id="KW-0288">FMN</keyword>